<dbReference type="Proteomes" id="UP000016923">
    <property type="component" value="Unassembled WGS sequence"/>
</dbReference>
<name>S3BYP2_OPHP1</name>
<sequence length="87" mass="9136">MCDAAQTAQQAEASEIGFLAVGRDLPRLYLHASSAGGVIPAKLQPGPARRVETGLTAERGICMPQPERAGLSGFFRSCESAYDSPSI</sequence>
<dbReference type="HOGENOM" id="CLU_2483943_0_0_1"/>
<keyword evidence="2" id="KW-1185">Reference proteome</keyword>
<dbReference type="VEuPathDB" id="FungiDB:F503_03663"/>
<dbReference type="AlphaFoldDB" id="S3BYP2"/>
<dbReference type="EMBL" id="KE148160">
    <property type="protein sequence ID" value="EPE04601.1"/>
    <property type="molecule type" value="Genomic_DNA"/>
</dbReference>
<organism evidence="1 2">
    <name type="scientific">Ophiostoma piceae (strain UAMH 11346)</name>
    <name type="common">Sap stain fungus</name>
    <dbReference type="NCBI Taxonomy" id="1262450"/>
    <lineage>
        <taxon>Eukaryota</taxon>
        <taxon>Fungi</taxon>
        <taxon>Dikarya</taxon>
        <taxon>Ascomycota</taxon>
        <taxon>Pezizomycotina</taxon>
        <taxon>Sordariomycetes</taxon>
        <taxon>Sordariomycetidae</taxon>
        <taxon>Ophiostomatales</taxon>
        <taxon>Ophiostomataceae</taxon>
        <taxon>Ophiostoma</taxon>
    </lineage>
</organism>
<accession>S3BYP2</accession>
<gene>
    <name evidence="1" type="ORF">F503_03663</name>
</gene>
<evidence type="ECO:0000313" key="2">
    <source>
        <dbReference type="Proteomes" id="UP000016923"/>
    </source>
</evidence>
<reference evidence="1 2" key="1">
    <citation type="journal article" date="2013" name="BMC Genomics">
        <title>The genome and transcriptome of the pine saprophyte Ophiostoma piceae, and a comparison with the bark beetle-associated pine pathogen Grosmannia clavigera.</title>
        <authorList>
            <person name="Haridas S."/>
            <person name="Wang Y."/>
            <person name="Lim L."/>
            <person name="Massoumi Alamouti S."/>
            <person name="Jackman S."/>
            <person name="Docking R."/>
            <person name="Robertson G."/>
            <person name="Birol I."/>
            <person name="Bohlmann J."/>
            <person name="Breuil C."/>
        </authorList>
    </citation>
    <scope>NUCLEOTIDE SEQUENCE [LARGE SCALE GENOMIC DNA]</scope>
    <source>
        <strain evidence="1 2">UAMH 11346</strain>
    </source>
</reference>
<protein>
    <submittedName>
        <fullName evidence="1">Uncharacterized protein</fullName>
    </submittedName>
</protein>
<proteinExistence type="predicted"/>
<evidence type="ECO:0000313" key="1">
    <source>
        <dbReference type="EMBL" id="EPE04601.1"/>
    </source>
</evidence>